<dbReference type="InterPro" id="IPR051321">
    <property type="entry name" value="PHA/PHB_synthase"/>
</dbReference>
<sequence>MTDLASNQDFLSVKLGNISDAGGHTPADVGNVLPIASIPDIMAYRQDCLERTVLFWDALRQRGSNMLEHERAGLPPLLGFKYEILLDARCFDRPANYALVRITEVGEDCWDDCVDPKKAPVIIIDPRAGHGPGIGGFKRESEVGMAMREGHPVYFVIFYPEPQPGQTLGDVLHALRRFVEEVARRHPGAPPVLYGNCQAGWAVTLLSADCEGLVGPAVLNGSPLSYWAGEPATNPMRIAGGLLGGAWLTHLTADLGNGRFDGAWLAENFENLKPEKAIWEKYANLFTNIDSERERFLEFERWWNGFYFLSREEILAIVENLFIGNELEQGLLRICDGCSVDLRRIRNPLVIFASYGDNITPPHQALGWIPAAYKDTEDLKQAGQRIVYLTNPHVGHLGIFVSAGVARLEHRAILESLEDFGRLAPGLYEMKIDNPTGDSDCHKPSFEVRFESRRVEDLRADYPREAFMRVRQASEFNEGLYRTFISPWVQAYATPFSAEMLKWLHPMRMSRYLLSEQFNPWMRNVAASAVSIAASRSPLPHEHPMLAQEHKFADAFTALAVTAREMRDAVYERTFSWIYDNPIWEMLLNNCCRVSEDPAAAETECKTQANDIAQPAMMPGSGSHRPGGTNPPRKVAAE</sequence>
<feature type="region of interest" description="Disordered" evidence="1">
    <location>
        <begin position="611"/>
        <end position="638"/>
    </location>
</feature>
<dbReference type="Pfam" id="PF11339">
    <property type="entry name" value="DUF3141"/>
    <property type="match status" value="1"/>
</dbReference>
<evidence type="ECO:0000256" key="1">
    <source>
        <dbReference type="SAM" id="MobiDB-lite"/>
    </source>
</evidence>
<dbReference type="InterPro" id="IPR029058">
    <property type="entry name" value="AB_hydrolase_fold"/>
</dbReference>
<comment type="caution">
    <text evidence="2">The sequence shown here is derived from an EMBL/GenBank/DDBJ whole genome shotgun (WGS) entry which is preliminary data.</text>
</comment>
<dbReference type="PANTHER" id="PTHR36837:SF2">
    <property type="entry name" value="POLY(3-HYDROXYALKANOATE) POLYMERASE SUBUNIT PHAC"/>
    <property type="match status" value="1"/>
</dbReference>
<name>A0ABV7VFH9_9PROT</name>
<dbReference type="Proteomes" id="UP001595711">
    <property type="component" value="Unassembled WGS sequence"/>
</dbReference>
<dbReference type="PANTHER" id="PTHR36837">
    <property type="entry name" value="POLY(3-HYDROXYALKANOATE) POLYMERASE SUBUNIT PHAC"/>
    <property type="match status" value="1"/>
</dbReference>
<accession>A0ABV7VFH9</accession>
<keyword evidence="3" id="KW-1185">Reference proteome</keyword>
<evidence type="ECO:0000313" key="3">
    <source>
        <dbReference type="Proteomes" id="UP001595711"/>
    </source>
</evidence>
<reference evidence="3" key="1">
    <citation type="journal article" date="2019" name="Int. J. Syst. Evol. Microbiol.">
        <title>The Global Catalogue of Microorganisms (GCM) 10K type strain sequencing project: providing services to taxonomists for standard genome sequencing and annotation.</title>
        <authorList>
            <consortium name="The Broad Institute Genomics Platform"/>
            <consortium name="The Broad Institute Genome Sequencing Center for Infectious Disease"/>
            <person name="Wu L."/>
            <person name="Ma J."/>
        </authorList>
    </citation>
    <scope>NUCLEOTIDE SEQUENCE [LARGE SCALE GENOMIC DNA]</scope>
    <source>
        <strain evidence="3">KCTC 42182</strain>
    </source>
</reference>
<evidence type="ECO:0000313" key="2">
    <source>
        <dbReference type="EMBL" id="MFC3674953.1"/>
    </source>
</evidence>
<gene>
    <name evidence="2" type="ORF">ACFOOQ_05310</name>
</gene>
<dbReference type="RefSeq" id="WP_379722601.1">
    <property type="nucleotide sequence ID" value="NZ_JBHRYJ010000001.1"/>
</dbReference>
<protein>
    <submittedName>
        <fullName evidence="2">DUF3141 domain-containing protein</fullName>
    </submittedName>
</protein>
<dbReference type="Gene3D" id="3.40.50.1820">
    <property type="entry name" value="alpha/beta hydrolase"/>
    <property type="match status" value="1"/>
</dbReference>
<proteinExistence type="predicted"/>
<dbReference type="InterPro" id="IPR024501">
    <property type="entry name" value="DUF3141"/>
</dbReference>
<dbReference type="EMBL" id="JBHRYJ010000001">
    <property type="protein sequence ID" value="MFC3674953.1"/>
    <property type="molecule type" value="Genomic_DNA"/>
</dbReference>
<organism evidence="2 3">
    <name type="scientific">Ferrovibrio xuzhouensis</name>
    <dbReference type="NCBI Taxonomy" id="1576914"/>
    <lineage>
        <taxon>Bacteria</taxon>
        <taxon>Pseudomonadati</taxon>
        <taxon>Pseudomonadota</taxon>
        <taxon>Alphaproteobacteria</taxon>
        <taxon>Rhodospirillales</taxon>
        <taxon>Rhodospirillaceae</taxon>
        <taxon>Ferrovibrio</taxon>
    </lineage>
</organism>
<dbReference type="SUPFAM" id="SSF53474">
    <property type="entry name" value="alpha/beta-Hydrolases"/>
    <property type="match status" value="1"/>
</dbReference>